<keyword evidence="2" id="KW-1185">Reference proteome</keyword>
<accession>A0AAV5ABL8</accession>
<organism evidence="1 2">
    <name type="scientific">Clathrus columnatus</name>
    <dbReference type="NCBI Taxonomy" id="1419009"/>
    <lineage>
        <taxon>Eukaryota</taxon>
        <taxon>Fungi</taxon>
        <taxon>Dikarya</taxon>
        <taxon>Basidiomycota</taxon>
        <taxon>Agaricomycotina</taxon>
        <taxon>Agaricomycetes</taxon>
        <taxon>Phallomycetidae</taxon>
        <taxon>Phallales</taxon>
        <taxon>Clathraceae</taxon>
        <taxon>Clathrus</taxon>
    </lineage>
</organism>
<dbReference type="AlphaFoldDB" id="A0AAV5ABL8"/>
<sequence>MSEEEHDKQLANIKWRTPNPSENIDDIWAESLSAEKRRAFEAEREDLRLRYEVYYGDEMNMDTLTTNGSDDVNSEVLENLVRESIERVSLWLEADPDFKTYQPTSIRLDMTNQLFHRSHPFSRFLLLNGSNIRRFFTDEPEADITADKPILPIFASLREEE</sequence>
<dbReference type="EMBL" id="BPWL01000005">
    <property type="protein sequence ID" value="GJJ10609.1"/>
    <property type="molecule type" value="Genomic_DNA"/>
</dbReference>
<evidence type="ECO:0000313" key="1">
    <source>
        <dbReference type="EMBL" id="GJJ10609.1"/>
    </source>
</evidence>
<evidence type="ECO:0000313" key="2">
    <source>
        <dbReference type="Proteomes" id="UP001050691"/>
    </source>
</evidence>
<gene>
    <name evidence="1" type="ORF">Clacol_004836</name>
</gene>
<reference evidence="1" key="1">
    <citation type="submission" date="2021-10" db="EMBL/GenBank/DDBJ databases">
        <title>De novo Genome Assembly of Clathrus columnatus (Basidiomycota, Fungi) Using Illumina and Nanopore Sequence Data.</title>
        <authorList>
            <person name="Ogiso-Tanaka E."/>
            <person name="Itagaki H."/>
            <person name="Hosoya T."/>
            <person name="Hosaka K."/>
        </authorList>
    </citation>
    <scope>NUCLEOTIDE SEQUENCE</scope>
    <source>
        <strain evidence="1">MO-923</strain>
    </source>
</reference>
<proteinExistence type="predicted"/>
<comment type="caution">
    <text evidence="1">The sequence shown here is derived from an EMBL/GenBank/DDBJ whole genome shotgun (WGS) entry which is preliminary data.</text>
</comment>
<protein>
    <submittedName>
        <fullName evidence="1">Uncharacterized protein</fullName>
    </submittedName>
</protein>
<dbReference type="Proteomes" id="UP001050691">
    <property type="component" value="Unassembled WGS sequence"/>
</dbReference>
<name>A0AAV5ABL8_9AGAM</name>